<feature type="compositionally biased region" description="Polar residues" evidence="1">
    <location>
        <begin position="215"/>
        <end position="228"/>
    </location>
</feature>
<gene>
    <name evidence="2" type="ORF">CAEBREN_01601</name>
</gene>
<dbReference type="OrthoDB" id="5915502at2759"/>
<feature type="compositionally biased region" description="Polar residues" evidence="1">
    <location>
        <begin position="253"/>
        <end position="266"/>
    </location>
</feature>
<sequence length="441" mass="47832">MSLIQSMACGYFSELSRRADLNGSQSASSTRGLVSSSSSSSTSGPLGIDWRKWFPPVTSRSFLSHYLPASGAISHTLYTVHLFSPNIISSLFPTGDLAVSNTILFNANVGLGFYVYFRRHLHRVNPWERVEFSVLSSTLFNFGSLLAAVLIKALFPAKSPTWLKSLTATVLSGYLLSRAAKYMGLLDHRANGRGSVSPARSVLSPRQTAPAIVSANGTSNSSARQSAQTPPPSGQLHISTSPPPSSQMPRGFESSTILETPPQSSEGFIPMTPSATEASEFGGTPSEDFVEAKDTRQGNYRYLHSYALNNLNHGAPKKETILRRTTMGAQVPQALQAGPQTQTPARPKTQPMCFVTPEPSLKAEDSAVYTPPPSRLEVPKRAAKPRRPATARPKKALDDDLDRYIDFAIDHAPFALVPIAMGCWMTGTVPLWSTLKFIFVE</sequence>
<dbReference type="eggNOG" id="ENOG502SGB4">
    <property type="taxonomic scope" value="Eukaryota"/>
</dbReference>
<organism evidence="3">
    <name type="scientific">Caenorhabditis brenneri</name>
    <name type="common">Nematode worm</name>
    <dbReference type="NCBI Taxonomy" id="135651"/>
    <lineage>
        <taxon>Eukaryota</taxon>
        <taxon>Metazoa</taxon>
        <taxon>Ecdysozoa</taxon>
        <taxon>Nematoda</taxon>
        <taxon>Chromadorea</taxon>
        <taxon>Rhabditida</taxon>
        <taxon>Rhabditina</taxon>
        <taxon>Rhabditomorpha</taxon>
        <taxon>Rhabditoidea</taxon>
        <taxon>Rhabditidae</taxon>
        <taxon>Peloderinae</taxon>
        <taxon>Caenorhabditis</taxon>
    </lineage>
</organism>
<dbReference type="AlphaFoldDB" id="G0N295"/>
<dbReference type="EMBL" id="GL379829">
    <property type="protein sequence ID" value="EGT50618.1"/>
    <property type="molecule type" value="Genomic_DNA"/>
</dbReference>
<dbReference type="InParanoid" id="G0N295"/>
<protein>
    <submittedName>
        <fullName evidence="2">Uncharacterized protein</fullName>
    </submittedName>
</protein>
<evidence type="ECO:0000313" key="3">
    <source>
        <dbReference type="Proteomes" id="UP000008068"/>
    </source>
</evidence>
<dbReference type="FunCoup" id="G0N295">
    <property type="interactions" value="1875"/>
</dbReference>
<dbReference type="PANTHER" id="PTHR38640">
    <property type="entry name" value="GEO09659P1"/>
    <property type="match status" value="1"/>
</dbReference>
<feature type="region of interest" description="Disordered" evidence="1">
    <location>
        <begin position="213"/>
        <end position="287"/>
    </location>
</feature>
<proteinExistence type="predicted"/>
<evidence type="ECO:0000256" key="1">
    <source>
        <dbReference type="SAM" id="MobiDB-lite"/>
    </source>
</evidence>
<keyword evidence="3" id="KW-1185">Reference proteome</keyword>
<dbReference type="PANTHER" id="PTHR38640:SF1">
    <property type="entry name" value="GEO09659P1"/>
    <property type="match status" value="1"/>
</dbReference>
<dbReference type="STRING" id="135651.G0N295"/>
<name>G0N295_CAEBE</name>
<feature type="compositionally biased region" description="Basic residues" evidence="1">
    <location>
        <begin position="381"/>
        <end position="394"/>
    </location>
</feature>
<dbReference type="OMA" id="IDWSKWF"/>
<dbReference type="Proteomes" id="UP000008068">
    <property type="component" value="Unassembled WGS sequence"/>
</dbReference>
<feature type="region of interest" description="Disordered" evidence="1">
    <location>
        <begin position="363"/>
        <end position="395"/>
    </location>
</feature>
<accession>G0N295</accession>
<evidence type="ECO:0000313" key="2">
    <source>
        <dbReference type="EMBL" id="EGT50618.1"/>
    </source>
</evidence>
<dbReference type="HOGENOM" id="CLU_047307_0_0_1"/>
<reference evidence="3" key="1">
    <citation type="submission" date="2011-07" db="EMBL/GenBank/DDBJ databases">
        <authorList>
            <consortium name="Caenorhabditis brenneri Sequencing and Analysis Consortium"/>
            <person name="Wilson R.K."/>
        </authorList>
    </citation>
    <scope>NUCLEOTIDE SEQUENCE [LARGE SCALE GENOMIC DNA]</scope>
    <source>
        <strain evidence="3">PB2801</strain>
    </source>
</reference>